<gene>
    <name evidence="3" type="ORF">PFRI_06070</name>
</gene>
<dbReference type="InterPro" id="IPR036208">
    <property type="entry name" value="VHL_sf"/>
</dbReference>
<evidence type="ECO:0000313" key="3">
    <source>
        <dbReference type="EMBL" id="OJI95154.1"/>
    </source>
</evidence>
<protein>
    <submittedName>
        <fullName evidence="3">Bacterial SH3 domain protein</fullName>
    </submittedName>
</protein>
<evidence type="ECO:0000259" key="2">
    <source>
        <dbReference type="PROSITE" id="PS51781"/>
    </source>
</evidence>
<feature type="domain" description="SH3b" evidence="2">
    <location>
        <begin position="22"/>
        <end position="91"/>
    </location>
</feature>
<comment type="caution">
    <text evidence="3">The sequence shown here is derived from an EMBL/GenBank/DDBJ whole genome shotgun (WGS) entry which is preliminary data.</text>
</comment>
<feature type="signal peptide" evidence="1">
    <location>
        <begin position="1"/>
        <end position="22"/>
    </location>
</feature>
<dbReference type="PROSITE" id="PS51781">
    <property type="entry name" value="SH3B"/>
    <property type="match status" value="1"/>
</dbReference>
<keyword evidence="4" id="KW-1185">Reference proteome</keyword>
<evidence type="ECO:0000256" key="1">
    <source>
        <dbReference type="SAM" id="SignalP"/>
    </source>
</evidence>
<dbReference type="InterPro" id="IPR003646">
    <property type="entry name" value="SH3-like_bac-type"/>
</dbReference>
<dbReference type="Gene3D" id="2.60.40.780">
    <property type="entry name" value="von Hippel-Lindau disease tumour suppressor, beta domain"/>
    <property type="match status" value="1"/>
</dbReference>
<dbReference type="InterPro" id="IPR024053">
    <property type="entry name" value="VHL_beta_dom"/>
</dbReference>
<evidence type="ECO:0000313" key="4">
    <source>
        <dbReference type="Proteomes" id="UP000184514"/>
    </source>
</evidence>
<dbReference type="SMART" id="SM00287">
    <property type="entry name" value="SH3b"/>
    <property type="match status" value="1"/>
</dbReference>
<accession>A0A1L9P166</accession>
<dbReference type="AlphaFoldDB" id="A0A1L9P166"/>
<dbReference type="Proteomes" id="UP000184514">
    <property type="component" value="Unassembled WGS sequence"/>
</dbReference>
<feature type="chain" id="PRO_5012273464" evidence="1">
    <location>
        <begin position="23"/>
        <end position="204"/>
    </location>
</feature>
<dbReference type="Gene3D" id="2.30.30.40">
    <property type="entry name" value="SH3 Domains"/>
    <property type="match status" value="1"/>
</dbReference>
<organism evidence="3 4">
    <name type="scientific">Planktotalea frisia</name>
    <dbReference type="NCBI Taxonomy" id="696762"/>
    <lineage>
        <taxon>Bacteria</taxon>
        <taxon>Pseudomonadati</taxon>
        <taxon>Pseudomonadota</taxon>
        <taxon>Alphaproteobacteria</taxon>
        <taxon>Rhodobacterales</taxon>
        <taxon>Paracoccaceae</taxon>
        <taxon>Planktotalea</taxon>
    </lineage>
</organism>
<dbReference type="Pfam" id="PF01847">
    <property type="entry name" value="VHL"/>
    <property type="match status" value="1"/>
</dbReference>
<dbReference type="RefSeq" id="WP_170124899.1">
    <property type="nucleotide sequence ID" value="NZ_MLCB01000053.1"/>
</dbReference>
<dbReference type="SUPFAM" id="SSF49468">
    <property type="entry name" value="VHL"/>
    <property type="match status" value="1"/>
</dbReference>
<proteinExistence type="predicted"/>
<dbReference type="Pfam" id="PF08239">
    <property type="entry name" value="SH3_3"/>
    <property type="match status" value="1"/>
</dbReference>
<dbReference type="InterPro" id="IPR037140">
    <property type="entry name" value="VHL_beta_dom_sf"/>
</dbReference>
<name>A0A1L9P166_9RHOB</name>
<dbReference type="EMBL" id="MLCB01000053">
    <property type="protein sequence ID" value="OJI95154.1"/>
    <property type="molecule type" value="Genomic_DNA"/>
</dbReference>
<reference evidence="3 4" key="1">
    <citation type="submission" date="2016-10" db="EMBL/GenBank/DDBJ databases">
        <title>Genome sequence of Planktotalea frisia SH6-1.</title>
        <authorList>
            <person name="Poehlein A."/>
            <person name="Bakenhus I."/>
            <person name="Voget S."/>
            <person name="Brinkhoff T."/>
            <person name="Simon M."/>
        </authorList>
    </citation>
    <scope>NUCLEOTIDE SEQUENCE [LARGE SCALE GENOMIC DNA]</scope>
    <source>
        <strain evidence="3 4">SH6-1</strain>
    </source>
</reference>
<keyword evidence="1" id="KW-0732">Signal</keyword>
<sequence>MQNFLVAAVLVGMSLFASQAHASELKIGSWGGNVRSGPSTDYPKIGSLKNGDPVVLLSKKKPANDGFNWFKIVYGNGQVGYQWGGILCGFNNKVNGTYGLCENDNRSTPRNYKCSNLTRFRSKEAEQKTKVTFFVGQTDNSFRIYWLDYNGNKKSYKKLSSGMSWTAETYRSHPWAIYRVSANGSEACHSIVKGKRKSSQWLLR</sequence>
<dbReference type="STRING" id="696762.PFRI_06070"/>